<feature type="transmembrane region" description="Helical" evidence="12">
    <location>
        <begin position="520"/>
        <end position="545"/>
    </location>
</feature>
<keyword evidence="2" id="KW-0813">Transport</keyword>
<dbReference type="InterPro" id="IPR005821">
    <property type="entry name" value="Ion_trans_dom"/>
</dbReference>
<dbReference type="Pfam" id="PF00520">
    <property type="entry name" value="Ion_trans"/>
    <property type="match status" value="1"/>
</dbReference>
<feature type="transmembrane region" description="Helical" evidence="12">
    <location>
        <begin position="729"/>
        <end position="750"/>
    </location>
</feature>
<keyword evidence="6 12" id="KW-1133">Transmembrane helix</keyword>
<evidence type="ECO:0000256" key="4">
    <source>
        <dbReference type="ARBA" id="ARBA00022692"/>
    </source>
</evidence>
<evidence type="ECO:0000313" key="15">
    <source>
        <dbReference type="Proteomes" id="UP000494165"/>
    </source>
</evidence>
<dbReference type="InterPro" id="IPR052076">
    <property type="entry name" value="TRP_cation_channel"/>
</dbReference>
<proteinExistence type="predicted"/>
<dbReference type="InterPro" id="IPR036770">
    <property type="entry name" value="Ankyrin_rpt-contain_sf"/>
</dbReference>
<evidence type="ECO:0000256" key="8">
    <source>
        <dbReference type="ARBA" id="ARBA00023065"/>
    </source>
</evidence>
<dbReference type="SUPFAM" id="SSF48403">
    <property type="entry name" value="Ankyrin repeat"/>
    <property type="match status" value="1"/>
</dbReference>
<protein>
    <recommendedName>
        <fullName evidence="13">Ion transport domain-containing protein</fullName>
    </recommendedName>
</protein>
<feature type="transmembrane region" description="Helical" evidence="12">
    <location>
        <begin position="565"/>
        <end position="587"/>
    </location>
</feature>
<evidence type="ECO:0000256" key="5">
    <source>
        <dbReference type="ARBA" id="ARBA00022737"/>
    </source>
</evidence>
<comment type="caution">
    <text evidence="14">The sequence shown here is derived from an EMBL/GenBank/DDBJ whole genome shotgun (WGS) entry which is preliminary data.</text>
</comment>
<evidence type="ECO:0000256" key="9">
    <source>
        <dbReference type="ARBA" id="ARBA00023136"/>
    </source>
</evidence>
<keyword evidence="15" id="KW-1185">Reference proteome</keyword>
<accession>A0A8S1BZP6</accession>
<dbReference type="Proteomes" id="UP000494165">
    <property type="component" value="Unassembled WGS sequence"/>
</dbReference>
<dbReference type="SMART" id="SM00248">
    <property type="entry name" value="ANK"/>
    <property type="match status" value="5"/>
</dbReference>
<keyword evidence="4 12" id="KW-0812">Transmembrane</keyword>
<evidence type="ECO:0000256" key="3">
    <source>
        <dbReference type="ARBA" id="ARBA00022606"/>
    </source>
</evidence>
<gene>
    <name evidence="14" type="ORF">CLODIP_2_CD08899</name>
</gene>
<dbReference type="InterPro" id="IPR002110">
    <property type="entry name" value="Ankyrin_rpt"/>
</dbReference>
<keyword evidence="8" id="KW-0406">Ion transport</keyword>
<keyword evidence="5" id="KW-0677">Repeat</keyword>
<feature type="domain" description="Ion transport" evidence="13">
    <location>
        <begin position="522"/>
        <end position="765"/>
    </location>
</feature>
<dbReference type="Pfam" id="PF00023">
    <property type="entry name" value="Ank"/>
    <property type="match status" value="1"/>
</dbReference>
<feature type="transmembrane region" description="Helical" evidence="12">
    <location>
        <begin position="668"/>
        <end position="686"/>
    </location>
</feature>
<evidence type="ECO:0000256" key="10">
    <source>
        <dbReference type="ARBA" id="ARBA00023303"/>
    </source>
</evidence>
<keyword evidence="9 12" id="KW-0472">Membrane</keyword>
<feature type="transmembrane region" description="Helical" evidence="12">
    <location>
        <begin position="607"/>
        <end position="624"/>
    </location>
</feature>
<evidence type="ECO:0000256" key="2">
    <source>
        <dbReference type="ARBA" id="ARBA00022448"/>
    </source>
</evidence>
<keyword evidence="10" id="KW-0407">Ion channel</keyword>
<dbReference type="GO" id="GO:0034703">
    <property type="term" value="C:cation channel complex"/>
    <property type="evidence" value="ECO:0007669"/>
    <property type="project" value="UniProtKB-ARBA"/>
</dbReference>
<name>A0A8S1BZP6_9INSE</name>
<evidence type="ECO:0000259" key="13">
    <source>
        <dbReference type="Pfam" id="PF00520"/>
    </source>
</evidence>
<feature type="repeat" description="ANK" evidence="11">
    <location>
        <begin position="370"/>
        <end position="402"/>
    </location>
</feature>
<comment type="subcellular location">
    <subcellularLocation>
        <location evidence="1">Membrane</location>
        <topology evidence="1">Multi-pass membrane protein</topology>
    </subcellularLocation>
</comment>
<dbReference type="EMBL" id="CADEPI010000003">
    <property type="protein sequence ID" value="CAB3360223.1"/>
    <property type="molecule type" value="Genomic_DNA"/>
</dbReference>
<evidence type="ECO:0000256" key="7">
    <source>
        <dbReference type="ARBA" id="ARBA00023043"/>
    </source>
</evidence>
<organism evidence="14 15">
    <name type="scientific">Cloeon dipterum</name>
    <dbReference type="NCBI Taxonomy" id="197152"/>
    <lineage>
        <taxon>Eukaryota</taxon>
        <taxon>Metazoa</taxon>
        <taxon>Ecdysozoa</taxon>
        <taxon>Arthropoda</taxon>
        <taxon>Hexapoda</taxon>
        <taxon>Insecta</taxon>
        <taxon>Pterygota</taxon>
        <taxon>Palaeoptera</taxon>
        <taxon>Ephemeroptera</taxon>
        <taxon>Pisciforma</taxon>
        <taxon>Baetidae</taxon>
        <taxon>Cloeon</taxon>
    </lineage>
</organism>
<sequence length="916" mass="105925">MQRRHPKTIRAVWKMDENKLKLLLLKDARYEFSRFLETAENLEAGYLLRLICSTDNIKEDTRCEFASKLLEKYNAHEGEGPSPVYLAAEKGLLKLLATLINHPTHPATSDLSNSFGESAVNATIRGAVSRANTDPSSAEAALKCVKFLAEKNYSLGARDNVFSKFTPVHLAAVNQLWDLVQFFLDRKVNIDIRIGDKTARELIEVTHPEWIKDYVGDSEKGEDDRDEMVSSLKCSEKSRNDKEHLFSTWLKENELNLRVNESCKGGYTLLQYAVIHKLPGMIQELIKRKADPNSALLDALESGEEYFNLLKASDMELNLRQKVRGKLLHNVLHVAVLSLNYSIRVIEDLLEEAKRQQIDSAAWINERDHNGCTALHLAAKRHLKDAVALLLHHKASLFIKDNFDLPAFYYIRPELIEEHLDEQIELTEPLTANYGIVFDLGFLQAYQGRQIKYEGEEHKNNKESYQSVPKEDAKSEIIDESIHPEMESLKMMSMSPIHGRLLQHPVIRAFLQLKWQRLHWFYWFNCIFYLIFAISFFAFVFSINLKQLNNENKLTNSSDTASDASLYYAHHHLFQIITAVMTFFLALRELSQALFLTEKYFFNWENWLEVVIILLTFLLLIAPFSKALASALSLLICLEMFLLMSRYPRLANYIHMFLQVARNFVKFLSWYFLMILAFGFSFYIIFPFCHVGKDCKTFFNTVPTSIFKTVVMISGEFESGEIEFDHVSVASHLIFIAFLFLISIVMVNLLNGLAVSDTQQIKNDAELIFCKSQTKFFDDIESTLLMTYREGDRCPTFLRSLARWISKKIMLIDNLLAESNNKVTVLLYKNNDVKPDVRLFGGYDIFNLCGCKMIPSRLCTICNTFNTIIRDALQVVNKNEERREALLQFKKNEERKEDIPARLQRLEELIRCQQMR</sequence>
<dbReference type="PANTHER" id="PTHR47143">
    <property type="entry name" value="TRANSIENT RECEPTOR POTENTIAL CATION CHANNEL PROTEIN PAINLESS"/>
    <property type="match status" value="1"/>
</dbReference>
<reference evidence="14 15" key="1">
    <citation type="submission" date="2020-04" db="EMBL/GenBank/DDBJ databases">
        <authorList>
            <person name="Alioto T."/>
            <person name="Alioto T."/>
            <person name="Gomez Garrido J."/>
        </authorList>
    </citation>
    <scope>NUCLEOTIDE SEQUENCE [LARGE SCALE GENOMIC DNA]</scope>
</reference>
<evidence type="ECO:0000313" key="14">
    <source>
        <dbReference type="EMBL" id="CAB3360223.1"/>
    </source>
</evidence>
<keyword evidence="3" id="KW-0716">Sensory transduction</keyword>
<evidence type="ECO:0000256" key="11">
    <source>
        <dbReference type="PROSITE-ProRule" id="PRU00023"/>
    </source>
</evidence>
<keyword evidence="7 11" id="KW-0040">ANK repeat</keyword>
<dbReference type="PROSITE" id="PS50088">
    <property type="entry name" value="ANK_REPEAT"/>
    <property type="match status" value="1"/>
</dbReference>
<dbReference type="OrthoDB" id="7784786at2759"/>
<evidence type="ECO:0000256" key="1">
    <source>
        <dbReference type="ARBA" id="ARBA00004141"/>
    </source>
</evidence>
<dbReference type="Gene3D" id="1.25.40.20">
    <property type="entry name" value="Ankyrin repeat-containing domain"/>
    <property type="match status" value="2"/>
</dbReference>
<dbReference type="AlphaFoldDB" id="A0A8S1BZP6"/>
<feature type="transmembrane region" description="Helical" evidence="12">
    <location>
        <begin position="630"/>
        <end position="647"/>
    </location>
</feature>
<dbReference type="GO" id="GO:0005216">
    <property type="term" value="F:monoatomic ion channel activity"/>
    <property type="evidence" value="ECO:0007669"/>
    <property type="project" value="InterPro"/>
</dbReference>
<dbReference type="PANTHER" id="PTHR47143:SF4">
    <property type="entry name" value="TRANSIENT RECEPTOR POTENTIAL CATION CHANNEL PROTEIN PAINLESS"/>
    <property type="match status" value="1"/>
</dbReference>
<dbReference type="PROSITE" id="PS50297">
    <property type="entry name" value="ANK_REP_REGION"/>
    <property type="match status" value="1"/>
</dbReference>
<evidence type="ECO:0000256" key="12">
    <source>
        <dbReference type="SAM" id="Phobius"/>
    </source>
</evidence>
<evidence type="ECO:0000256" key="6">
    <source>
        <dbReference type="ARBA" id="ARBA00022989"/>
    </source>
</evidence>